<comment type="caution">
    <text evidence="2">The sequence shown here is derived from an EMBL/GenBank/DDBJ whole genome shotgun (WGS) entry which is preliminary data.</text>
</comment>
<name>A0AAQ4E3A4_AMBAM</name>
<evidence type="ECO:0000313" key="3">
    <source>
        <dbReference type="Proteomes" id="UP001321473"/>
    </source>
</evidence>
<feature type="signal peptide" evidence="1">
    <location>
        <begin position="1"/>
        <end position="22"/>
    </location>
</feature>
<gene>
    <name evidence="2" type="ORF">V5799_014362</name>
</gene>
<accession>A0AAQ4E3A4</accession>
<protein>
    <recommendedName>
        <fullName evidence="4">Secreted protein</fullName>
    </recommendedName>
</protein>
<sequence>MMITLLGVLVAVVWLAPREAGASLAPEHLYALALGYNSSDDSALNNKLDGVPTEDGRQQAGQARQLDLGFGMYEMCPFPLSFMHACETSDQCKQTGCCAMHAFPGTRRWQRPCCVVSRLVTLARLTSSCIKSKTTRPESDDD</sequence>
<dbReference type="EMBL" id="JARKHS020022990">
    <property type="protein sequence ID" value="KAK8769173.1"/>
    <property type="molecule type" value="Genomic_DNA"/>
</dbReference>
<reference evidence="2 3" key="1">
    <citation type="journal article" date="2023" name="Arcadia Sci">
        <title>De novo assembly of a long-read Amblyomma americanum tick genome.</title>
        <authorList>
            <person name="Chou S."/>
            <person name="Poskanzer K.E."/>
            <person name="Rollins M."/>
            <person name="Thuy-Boun P.S."/>
        </authorList>
    </citation>
    <scope>NUCLEOTIDE SEQUENCE [LARGE SCALE GENOMIC DNA]</scope>
    <source>
        <strain evidence="2">F_SG_1</strain>
        <tissue evidence="2">Salivary glands</tissue>
    </source>
</reference>
<evidence type="ECO:0000313" key="2">
    <source>
        <dbReference type="EMBL" id="KAK8769173.1"/>
    </source>
</evidence>
<dbReference type="AlphaFoldDB" id="A0AAQ4E3A4"/>
<proteinExistence type="predicted"/>
<dbReference type="Proteomes" id="UP001321473">
    <property type="component" value="Unassembled WGS sequence"/>
</dbReference>
<evidence type="ECO:0000256" key="1">
    <source>
        <dbReference type="SAM" id="SignalP"/>
    </source>
</evidence>
<keyword evidence="3" id="KW-1185">Reference proteome</keyword>
<keyword evidence="1" id="KW-0732">Signal</keyword>
<feature type="chain" id="PRO_5043026248" description="Secreted protein" evidence="1">
    <location>
        <begin position="23"/>
        <end position="142"/>
    </location>
</feature>
<evidence type="ECO:0008006" key="4">
    <source>
        <dbReference type="Google" id="ProtNLM"/>
    </source>
</evidence>
<organism evidence="2 3">
    <name type="scientific">Amblyomma americanum</name>
    <name type="common">Lone star tick</name>
    <dbReference type="NCBI Taxonomy" id="6943"/>
    <lineage>
        <taxon>Eukaryota</taxon>
        <taxon>Metazoa</taxon>
        <taxon>Ecdysozoa</taxon>
        <taxon>Arthropoda</taxon>
        <taxon>Chelicerata</taxon>
        <taxon>Arachnida</taxon>
        <taxon>Acari</taxon>
        <taxon>Parasitiformes</taxon>
        <taxon>Ixodida</taxon>
        <taxon>Ixodoidea</taxon>
        <taxon>Ixodidae</taxon>
        <taxon>Amblyomminae</taxon>
        <taxon>Amblyomma</taxon>
    </lineage>
</organism>